<reference evidence="1 2" key="1">
    <citation type="submission" date="2023-12" db="EMBL/GenBank/DDBJ databases">
        <title>Description of new species of Mycobacterium terrae complex isolated from sewage at the Sao Paulo Zoological Park Foundation in Brazil.</title>
        <authorList>
            <person name="Romagnoli C.L."/>
            <person name="Conceicao E.C."/>
            <person name="Machado E."/>
            <person name="Barreto L.B.P.F."/>
            <person name="Sharma A."/>
            <person name="Silva N.M."/>
            <person name="Marques L.E."/>
            <person name="Juliana M.A."/>
            <person name="Lourenco M.C.S."/>
            <person name="Digiampietri L.A."/>
            <person name="Suffys P.N."/>
            <person name="Viana-Niero C."/>
        </authorList>
    </citation>
    <scope>NUCLEOTIDE SEQUENCE [LARGE SCALE GENOMIC DNA]</scope>
    <source>
        <strain evidence="1 2">MYC123</strain>
    </source>
</reference>
<dbReference type="EMBL" id="JAYJJT010000037">
    <property type="protein sequence ID" value="MEB3052181.1"/>
    <property type="molecule type" value="Genomic_DNA"/>
</dbReference>
<name>A0ABU5YQR2_9MYCO</name>
<organism evidence="1 2">
    <name type="scientific">[Mycobacterium] zoologicum</name>
    <dbReference type="NCBI Taxonomy" id="2872311"/>
    <lineage>
        <taxon>Bacteria</taxon>
        <taxon>Bacillati</taxon>
        <taxon>Actinomycetota</taxon>
        <taxon>Actinomycetes</taxon>
        <taxon>Mycobacteriales</taxon>
        <taxon>Mycobacteriaceae</taxon>
        <taxon>Mycolicibacter</taxon>
    </lineage>
</organism>
<accession>A0ABU5YQR2</accession>
<protein>
    <submittedName>
        <fullName evidence="1">Uncharacterized protein</fullName>
    </submittedName>
</protein>
<gene>
    <name evidence="1" type="ORF">KV112_20980</name>
</gene>
<proteinExistence type="predicted"/>
<sequence length="63" mass="6859">MHFDGDTIENGMAAHLPRVAAESTELPYGSTIRLTTAETTGDTAGRESALTVPPPHHLWPYRL</sequence>
<evidence type="ECO:0000313" key="1">
    <source>
        <dbReference type="EMBL" id="MEB3052181.1"/>
    </source>
</evidence>
<keyword evidence="2" id="KW-1185">Reference proteome</keyword>
<dbReference type="RefSeq" id="WP_224865441.1">
    <property type="nucleotide sequence ID" value="NZ_JAYJJS010000013.1"/>
</dbReference>
<dbReference type="Proteomes" id="UP001299046">
    <property type="component" value="Unassembled WGS sequence"/>
</dbReference>
<comment type="caution">
    <text evidence="1">The sequence shown here is derived from an EMBL/GenBank/DDBJ whole genome shotgun (WGS) entry which is preliminary data.</text>
</comment>
<evidence type="ECO:0000313" key="2">
    <source>
        <dbReference type="Proteomes" id="UP001299046"/>
    </source>
</evidence>